<dbReference type="EMBL" id="CM051401">
    <property type="protein sequence ID" value="KAJ4711891.1"/>
    <property type="molecule type" value="Genomic_DNA"/>
</dbReference>
<gene>
    <name evidence="1" type="ORF">OWV82_014233</name>
</gene>
<evidence type="ECO:0000313" key="1">
    <source>
        <dbReference type="EMBL" id="KAJ4711891.1"/>
    </source>
</evidence>
<name>A0ACC1XK47_MELAZ</name>
<sequence length="384" mass="42617">MTFLRLLFLLFIFSIAYDKSTSVMLCRTTCRPGDGLVIRFPFRLIMEQPEHCGYPGFELSCSNNQTTLQLPYPGEFTVQSIDYASQIIIIKDPHQCLPGRFLHRSFSLSGSPFDGQNSYEFTFLNCSSGQLPNVNGLRYVECLSGTNFSVAAIPTSRYNESAAALKKSCSEISKVWIPVLWPVWSDLAEGVTLRWSEPDCSDCEEQGRFCGFKNVKNMEIGCADPSHSTGLPRSAKYGIIIGIGIPGILCFIGLGCYLCGKVGNYLQRHRSTTDFATSITPQLAVVRNGLDRSTIESYPKTMVGESGRLPKPNDNTCPICLCEYQSKEILRTIPECNHYYHANCIDEWLRINATCPLCRKSQESSAFVTPSTSTSSSSSFMSAP</sequence>
<organism evidence="1 2">
    <name type="scientific">Melia azedarach</name>
    <name type="common">Chinaberry tree</name>
    <dbReference type="NCBI Taxonomy" id="155640"/>
    <lineage>
        <taxon>Eukaryota</taxon>
        <taxon>Viridiplantae</taxon>
        <taxon>Streptophyta</taxon>
        <taxon>Embryophyta</taxon>
        <taxon>Tracheophyta</taxon>
        <taxon>Spermatophyta</taxon>
        <taxon>Magnoliopsida</taxon>
        <taxon>eudicotyledons</taxon>
        <taxon>Gunneridae</taxon>
        <taxon>Pentapetalae</taxon>
        <taxon>rosids</taxon>
        <taxon>malvids</taxon>
        <taxon>Sapindales</taxon>
        <taxon>Meliaceae</taxon>
        <taxon>Melia</taxon>
    </lineage>
</organism>
<dbReference type="Proteomes" id="UP001164539">
    <property type="component" value="Chromosome 8"/>
</dbReference>
<proteinExistence type="predicted"/>
<accession>A0ACC1XK47</accession>
<keyword evidence="2" id="KW-1185">Reference proteome</keyword>
<protein>
    <submittedName>
        <fullName evidence="1">Ring finger protein</fullName>
    </submittedName>
</protein>
<comment type="caution">
    <text evidence="1">The sequence shown here is derived from an EMBL/GenBank/DDBJ whole genome shotgun (WGS) entry which is preliminary data.</text>
</comment>
<reference evidence="1 2" key="1">
    <citation type="journal article" date="2023" name="Science">
        <title>Complex scaffold remodeling in plant triterpene biosynthesis.</title>
        <authorList>
            <person name="De La Pena R."/>
            <person name="Hodgson H."/>
            <person name="Liu J.C."/>
            <person name="Stephenson M.J."/>
            <person name="Martin A.C."/>
            <person name="Owen C."/>
            <person name="Harkess A."/>
            <person name="Leebens-Mack J."/>
            <person name="Jimenez L.E."/>
            <person name="Osbourn A."/>
            <person name="Sattely E.S."/>
        </authorList>
    </citation>
    <scope>NUCLEOTIDE SEQUENCE [LARGE SCALE GENOMIC DNA]</scope>
    <source>
        <strain evidence="2">cv. JPN11</strain>
        <tissue evidence="1">Leaf</tissue>
    </source>
</reference>
<evidence type="ECO:0000313" key="2">
    <source>
        <dbReference type="Proteomes" id="UP001164539"/>
    </source>
</evidence>